<accession>R5U702</accession>
<protein>
    <recommendedName>
        <fullName evidence="2">YdbS-like PH domain-containing protein</fullName>
    </recommendedName>
</protein>
<keyword evidence="1" id="KW-0812">Transmembrane</keyword>
<comment type="caution">
    <text evidence="3">The sequence shown here is derived from an EMBL/GenBank/DDBJ whole genome shotgun (WGS) entry which is preliminary data.</text>
</comment>
<name>R5U702_MEDGN</name>
<dbReference type="EMBL" id="CBAL010000053">
    <property type="protein sequence ID" value="CCZ66906.1"/>
    <property type="molecule type" value="Genomic_DNA"/>
</dbReference>
<evidence type="ECO:0000313" key="3">
    <source>
        <dbReference type="EMBL" id="CCZ66906.1"/>
    </source>
</evidence>
<evidence type="ECO:0000259" key="2">
    <source>
        <dbReference type="Pfam" id="PF03703"/>
    </source>
</evidence>
<dbReference type="Pfam" id="PF03703">
    <property type="entry name" value="bPH_2"/>
    <property type="match status" value="1"/>
</dbReference>
<proteinExistence type="predicted"/>
<evidence type="ECO:0000256" key="1">
    <source>
        <dbReference type="SAM" id="Phobius"/>
    </source>
</evidence>
<keyword evidence="1" id="KW-0472">Membrane</keyword>
<feature type="transmembrane region" description="Helical" evidence="1">
    <location>
        <begin position="43"/>
        <end position="64"/>
    </location>
</feature>
<organism evidence="3">
    <name type="scientific">Mediterraneibacter gnavus CAG:126</name>
    <dbReference type="NCBI Taxonomy" id="1263106"/>
    <lineage>
        <taxon>Bacteria</taxon>
        <taxon>Bacillati</taxon>
        <taxon>Bacillota</taxon>
        <taxon>Clostridia</taxon>
        <taxon>Lachnospirales</taxon>
        <taxon>Lachnospiraceae</taxon>
        <taxon>Mediterraneibacter</taxon>
    </lineage>
</organism>
<sequence>MQTVRQPIATWIAWIWPAVLFALFLVAGALLSVYYFPEFQKEIILGVLIFSIWMILLVLAYFLTAGSTVGVSHMAIVNGYFGRTICYISYKDIQYVEFSQNIFARVVKLQKGEVHLLASTANRKQEIPYISMENGETIKKRLLNR</sequence>
<dbReference type="Proteomes" id="UP000018114">
    <property type="component" value="Unassembled WGS sequence"/>
</dbReference>
<gene>
    <name evidence="3" type="ORF">BN481_02139</name>
</gene>
<feature type="domain" description="YdbS-like PH" evidence="2">
    <location>
        <begin position="73"/>
        <end position="141"/>
    </location>
</feature>
<dbReference type="InterPro" id="IPR005182">
    <property type="entry name" value="YdbS-like_PH"/>
</dbReference>
<feature type="transmembrane region" description="Helical" evidence="1">
    <location>
        <begin position="12"/>
        <end position="37"/>
    </location>
</feature>
<dbReference type="AlphaFoldDB" id="R5U702"/>
<reference evidence="3" key="1">
    <citation type="submission" date="2012-11" db="EMBL/GenBank/DDBJ databases">
        <title>Dependencies among metagenomic species, viruses, plasmids and units of genetic variation.</title>
        <authorList>
            <person name="Nielsen H.B."/>
            <person name="Almeida M."/>
            <person name="Juncker A.S."/>
            <person name="Rasmussen S."/>
            <person name="Li J."/>
            <person name="Sunagawa S."/>
            <person name="Plichta D."/>
            <person name="Gautier L."/>
            <person name="Le Chatelier E."/>
            <person name="Peletier E."/>
            <person name="Bonde I."/>
            <person name="Nielsen T."/>
            <person name="Manichanh C."/>
            <person name="Arumugam M."/>
            <person name="Batto J."/>
            <person name="Santos M.B.Q.D."/>
            <person name="Blom N."/>
            <person name="Borruel N."/>
            <person name="Burgdorf K.S."/>
            <person name="Boumezbeur F."/>
            <person name="Casellas F."/>
            <person name="Dore J."/>
            <person name="Guarner F."/>
            <person name="Hansen T."/>
            <person name="Hildebrand F."/>
            <person name="Kaas R.S."/>
            <person name="Kennedy S."/>
            <person name="Kristiansen K."/>
            <person name="Kultima J.R."/>
            <person name="Leonard P."/>
            <person name="Levenez F."/>
            <person name="Lund O."/>
            <person name="Moumen B."/>
            <person name="Le Paslier D."/>
            <person name="Pons N."/>
            <person name="Pedersen O."/>
            <person name="Prifti E."/>
            <person name="Qin J."/>
            <person name="Raes J."/>
            <person name="Tap J."/>
            <person name="Tims S."/>
            <person name="Ussery D.W."/>
            <person name="Yamada T."/>
            <person name="MetaHit consortium"/>
            <person name="Renault P."/>
            <person name="Sicheritz-Ponten T."/>
            <person name="Bork P."/>
            <person name="Wang J."/>
            <person name="Brunak S."/>
            <person name="Ehrlich S.D."/>
        </authorList>
    </citation>
    <scope>NUCLEOTIDE SEQUENCE [LARGE SCALE GENOMIC DNA]</scope>
</reference>
<keyword evidence="1" id="KW-1133">Transmembrane helix</keyword>